<sequence>MSESKKVIHVKDLIIKADNVHFEPTPTPHTERPRPFDAFFGGVRRPQPEPPHEERIEAEEEKHEEQDDEEEGHQDKRPFSWL</sequence>
<feature type="compositionally biased region" description="Basic and acidic residues" evidence="1">
    <location>
        <begin position="46"/>
        <end position="65"/>
    </location>
</feature>
<feature type="compositionally biased region" description="Basic and acidic residues" evidence="1">
    <location>
        <begin position="73"/>
        <end position="82"/>
    </location>
</feature>
<name>A0A366E704_9BACI</name>
<dbReference type="RefSeq" id="WP_079709185.1">
    <property type="nucleotide sequence ID" value="NZ_BAABQN010000005.1"/>
</dbReference>
<dbReference type="STRING" id="200904.GCA_900168775_01276"/>
<keyword evidence="3" id="KW-1185">Reference proteome</keyword>
<reference evidence="2 3" key="1">
    <citation type="submission" date="2018-06" db="EMBL/GenBank/DDBJ databases">
        <title>Genomic Encyclopedia of Type Strains, Phase IV (KMG-IV): sequencing the most valuable type-strain genomes for metagenomic binning, comparative biology and taxonomic classification.</title>
        <authorList>
            <person name="Goeker M."/>
        </authorList>
    </citation>
    <scope>NUCLEOTIDE SEQUENCE [LARGE SCALE GENOMIC DNA]</scope>
    <source>
        <strain evidence="2 3">DSM 15140</strain>
    </source>
</reference>
<organism evidence="2 3">
    <name type="scientific">Paraliobacillus ryukyuensis</name>
    <dbReference type="NCBI Taxonomy" id="200904"/>
    <lineage>
        <taxon>Bacteria</taxon>
        <taxon>Bacillati</taxon>
        <taxon>Bacillota</taxon>
        <taxon>Bacilli</taxon>
        <taxon>Bacillales</taxon>
        <taxon>Bacillaceae</taxon>
        <taxon>Paraliobacillus</taxon>
    </lineage>
</organism>
<accession>A0A366E704</accession>
<proteinExistence type="predicted"/>
<protein>
    <submittedName>
        <fullName evidence="2">Uncharacterized protein</fullName>
    </submittedName>
</protein>
<comment type="caution">
    <text evidence="2">The sequence shown here is derived from an EMBL/GenBank/DDBJ whole genome shotgun (WGS) entry which is preliminary data.</text>
</comment>
<gene>
    <name evidence="2" type="ORF">DES48_10520</name>
</gene>
<evidence type="ECO:0000313" key="3">
    <source>
        <dbReference type="Proteomes" id="UP000252254"/>
    </source>
</evidence>
<dbReference type="AlphaFoldDB" id="A0A366E704"/>
<feature type="region of interest" description="Disordered" evidence="1">
    <location>
        <begin position="21"/>
        <end position="82"/>
    </location>
</feature>
<dbReference type="Proteomes" id="UP000252254">
    <property type="component" value="Unassembled WGS sequence"/>
</dbReference>
<evidence type="ECO:0000256" key="1">
    <source>
        <dbReference type="SAM" id="MobiDB-lite"/>
    </source>
</evidence>
<evidence type="ECO:0000313" key="2">
    <source>
        <dbReference type="EMBL" id="RBO98171.1"/>
    </source>
</evidence>
<dbReference type="EMBL" id="QNRI01000005">
    <property type="protein sequence ID" value="RBO98171.1"/>
    <property type="molecule type" value="Genomic_DNA"/>
</dbReference>